<feature type="region of interest" description="Disordered" evidence="2">
    <location>
        <begin position="395"/>
        <end position="485"/>
    </location>
</feature>
<name>A0A8D2LGX7_VARKO</name>
<organism evidence="4 5">
    <name type="scientific">Varanus komodoensis</name>
    <name type="common">Komodo dragon</name>
    <dbReference type="NCBI Taxonomy" id="61221"/>
    <lineage>
        <taxon>Eukaryota</taxon>
        <taxon>Metazoa</taxon>
        <taxon>Chordata</taxon>
        <taxon>Craniata</taxon>
        <taxon>Vertebrata</taxon>
        <taxon>Euteleostomi</taxon>
        <taxon>Lepidosauria</taxon>
        <taxon>Squamata</taxon>
        <taxon>Bifurcata</taxon>
        <taxon>Unidentata</taxon>
        <taxon>Episquamata</taxon>
        <taxon>Toxicofera</taxon>
        <taxon>Anguimorpha</taxon>
        <taxon>Paleoanguimorpha</taxon>
        <taxon>Varanoidea</taxon>
        <taxon>Varanidae</taxon>
        <taxon>Varanus</taxon>
    </lineage>
</organism>
<feature type="domain" description="Arrestin C-terminal-like" evidence="3">
    <location>
        <begin position="254"/>
        <end position="405"/>
    </location>
</feature>
<feature type="region of interest" description="Disordered" evidence="2">
    <location>
        <begin position="83"/>
        <end position="135"/>
    </location>
</feature>
<feature type="region of interest" description="Disordered" evidence="2">
    <location>
        <begin position="1"/>
        <end position="46"/>
    </location>
</feature>
<dbReference type="GO" id="GO:0070374">
    <property type="term" value="P:positive regulation of ERK1 and ERK2 cascade"/>
    <property type="evidence" value="ECO:0007669"/>
    <property type="project" value="TreeGrafter"/>
</dbReference>
<dbReference type="GO" id="GO:0007165">
    <property type="term" value="P:signal transduction"/>
    <property type="evidence" value="ECO:0007669"/>
    <property type="project" value="InterPro"/>
</dbReference>
<evidence type="ECO:0000313" key="5">
    <source>
        <dbReference type="Proteomes" id="UP000694545"/>
    </source>
</evidence>
<dbReference type="GO" id="GO:0002031">
    <property type="term" value="P:G protein-coupled receptor internalization"/>
    <property type="evidence" value="ECO:0007669"/>
    <property type="project" value="TreeGrafter"/>
</dbReference>
<evidence type="ECO:0000256" key="1">
    <source>
        <dbReference type="ARBA" id="ARBA00005298"/>
    </source>
</evidence>
<dbReference type="SUPFAM" id="SSF81296">
    <property type="entry name" value="E set domains"/>
    <property type="match status" value="2"/>
</dbReference>
<dbReference type="FunFam" id="2.60.40.640:FF:000036">
    <property type="entry name" value="beta-arrestin-2 isoform X2"/>
    <property type="match status" value="1"/>
</dbReference>
<dbReference type="Gene3D" id="2.60.40.840">
    <property type="match status" value="1"/>
</dbReference>
<dbReference type="GO" id="GO:0031701">
    <property type="term" value="F:angiotensin receptor binding"/>
    <property type="evidence" value="ECO:0007669"/>
    <property type="project" value="TreeGrafter"/>
</dbReference>
<accession>A0A8D2LGX7</accession>
<dbReference type="InterPro" id="IPR014753">
    <property type="entry name" value="Arrestin_N"/>
</dbReference>
<evidence type="ECO:0000313" key="4">
    <source>
        <dbReference type="Ensembl" id="ENSVKKP00000022202.1"/>
    </source>
</evidence>
<dbReference type="InterPro" id="IPR000698">
    <property type="entry name" value="Arrestin"/>
</dbReference>
<protein>
    <submittedName>
        <fullName evidence="4">Arrestin beta 2</fullName>
    </submittedName>
</protein>
<dbReference type="Pfam" id="PF02752">
    <property type="entry name" value="Arrestin_C"/>
    <property type="match status" value="1"/>
</dbReference>
<dbReference type="Proteomes" id="UP000694545">
    <property type="component" value="Unplaced"/>
</dbReference>
<dbReference type="InterPro" id="IPR014752">
    <property type="entry name" value="Arrestin-like_C"/>
</dbReference>
<proteinExistence type="inferred from homology"/>
<comment type="similarity">
    <text evidence="1">Belongs to the arrestin family.</text>
</comment>
<dbReference type="GO" id="GO:0005737">
    <property type="term" value="C:cytoplasm"/>
    <property type="evidence" value="ECO:0007669"/>
    <property type="project" value="TreeGrafter"/>
</dbReference>
<evidence type="ECO:0000256" key="2">
    <source>
        <dbReference type="SAM" id="MobiDB-lite"/>
    </source>
</evidence>
<sequence>GGPGLEEPSCGGSEGCQARLPLTGLLSPPAHRLPGEAGLRGPPGQSRPCRWCRSCGSGIPEGSEGVRDADLCLPLWPRGPGRAGPHLPQGPLPGLLPGLPAPHRGGPRAAHPPAGAAAEEAGRQRPPLQLPDPTKPAVLGDAAAGTGRHRQGLAPRGWGHTGLAWPWGSTVGCWQNGGWAERLLWPPTLTGLCCPFLLQACGVDYEIRAFCAKTVDEKIHKRNSVRLVIRKVQYAPEKPGPQPMAETTRHFLMSDRSLHLEASLDKELYYHGEPISINVHVTNNSSKSVKKVKVSVRQYADICLFSTAQYKCPVAQIEQDDQVAASSTFCKVYTLTPSLSSNREKRGLALDGKLKHEDTNLASSTIVKEGANKEVLGILVSYRVKVKLVVSRGGYVPRRGRDPRPHGPRGGGGSPLSCTLPPAGTSPWSCPSSSCTPSRRTSPRQRSPSWPPQRQTSRWTPTSSSSIPITGRTTTSSLRTSLACG</sequence>
<feature type="compositionally biased region" description="Low complexity" evidence="2">
    <location>
        <begin position="83"/>
        <end position="127"/>
    </location>
</feature>
<dbReference type="Ensembl" id="ENSVKKT00000022754.1">
    <property type="protein sequence ID" value="ENSVKKP00000022202.1"/>
    <property type="gene ID" value="ENSVKKG00000014823.1"/>
</dbReference>
<dbReference type="PANTHER" id="PTHR11792">
    <property type="entry name" value="ARRESTIN"/>
    <property type="match status" value="1"/>
</dbReference>
<reference evidence="4" key="1">
    <citation type="submission" date="2025-08" db="UniProtKB">
        <authorList>
            <consortium name="Ensembl"/>
        </authorList>
    </citation>
    <scope>IDENTIFICATION</scope>
</reference>
<dbReference type="Gene3D" id="2.60.40.640">
    <property type="match status" value="1"/>
</dbReference>
<dbReference type="PANTHER" id="PTHR11792:SF20">
    <property type="entry name" value="BETA-ARRESTIN-2"/>
    <property type="match status" value="1"/>
</dbReference>
<dbReference type="InterPro" id="IPR011022">
    <property type="entry name" value="Arrestin_C-like"/>
</dbReference>
<dbReference type="InterPro" id="IPR014756">
    <property type="entry name" value="Ig_E-set"/>
</dbReference>
<reference evidence="4" key="2">
    <citation type="submission" date="2025-09" db="UniProtKB">
        <authorList>
            <consortium name="Ensembl"/>
        </authorList>
    </citation>
    <scope>IDENTIFICATION</scope>
</reference>
<dbReference type="AlphaFoldDB" id="A0A8D2LGX7"/>
<feature type="compositionally biased region" description="Low complexity" evidence="2">
    <location>
        <begin position="425"/>
        <end position="485"/>
    </location>
</feature>
<keyword evidence="5" id="KW-1185">Reference proteome</keyword>
<evidence type="ECO:0000259" key="3">
    <source>
        <dbReference type="SMART" id="SM01017"/>
    </source>
</evidence>
<dbReference type="SMART" id="SM01017">
    <property type="entry name" value="Arrestin_C"/>
    <property type="match status" value="1"/>
</dbReference>
<dbReference type="PRINTS" id="PR00309">
    <property type="entry name" value="ARRESTIN"/>
</dbReference>